<protein>
    <submittedName>
        <fullName evidence="2">Conserved uncharacterized protein</fullName>
    </submittedName>
</protein>
<evidence type="ECO:0000313" key="2">
    <source>
        <dbReference type="EMBL" id="CCF52429.1"/>
    </source>
</evidence>
<keyword evidence="1" id="KW-0732">Signal</keyword>
<organism evidence="2 3">
    <name type="scientific">Ustilago hordei</name>
    <name type="common">Barley covered smut fungus</name>
    <dbReference type="NCBI Taxonomy" id="120017"/>
    <lineage>
        <taxon>Eukaryota</taxon>
        <taxon>Fungi</taxon>
        <taxon>Dikarya</taxon>
        <taxon>Basidiomycota</taxon>
        <taxon>Ustilaginomycotina</taxon>
        <taxon>Ustilaginomycetes</taxon>
        <taxon>Ustilaginales</taxon>
        <taxon>Ustilaginaceae</taxon>
        <taxon>Ustilago</taxon>
    </lineage>
</organism>
<keyword evidence="3" id="KW-1185">Reference proteome</keyword>
<dbReference type="OrthoDB" id="10396251at2759"/>
<dbReference type="AlphaFoldDB" id="I2FZT6"/>
<reference evidence="2 3" key="1">
    <citation type="journal article" date="2012" name="Plant Cell">
        <title>Genome comparison of barley and maize smut fungi reveals targeted loss of RNA silencing components and species-specific presence of transposable elements.</title>
        <authorList>
            <person name="Laurie J.D."/>
            <person name="Ali S."/>
            <person name="Linning R."/>
            <person name="Mannhaupt G."/>
            <person name="Wong P."/>
            <person name="Gueldener U."/>
            <person name="Muensterkoetter M."/>
            <person name="Moore R."/>
            <person name="Kahmann R."/>
            <person name="Bakkeren G."/>
            <person name="Schirawski J."/>
        </authorList>
    </citation>
    <scope>NUCLEOTIDE SEQUENCE [LARGE SCALE GENOMIC DNA]</scope>
    <source>
        <strain evidence="3">Uh4875-4</strain>
    </source>
</reference>
<sequence length="120" mass="13491">MASFKSLLLGLMLALMAAYNASCYILENEAVIWRAGETLEEGVQRLKGMVLEVTNDGKAVSSESPDLFFHELNSVGRLDVGQNTLQGRDWNSWINAYITEQRQRLLREQQNTARSDRPSG</sequence>
<evidence type="ECO:0000313" key="3">
    <source>
        <dbReference type="Proteomes" id="UP000006174"/>
    </source>
</evidence>
<dbReference type="EMBL" id="CAGI01000174">
    <property type="protein sequence ID" value="CCF52429.1"/>
    <property type="molecule type" value="Genomic_DNA"/>
</dbReference>
<gene>
    <name evidence="2" type="ORF">UHOR_04496</name>
</gene>
<evidence type="ECO:0000256" key="1">
    <source>
        <dbReference type="SAM" id="SignalP"/>
    </source>
</evidence>
<accession>I2FZT6</accession>
<comment type="caution">
    <text evidence="2">The sequence shown here is derived from an EMBL/GenBank/DDBJ whole genome shotgun (WGS) entry which is preliminary data.</text>
</comment>
<dbReference type="Proteomes" id="UP000006174">
    <property type="component" value="Unassembled WGS sequence"/>
</dbReference>
<proteinExistence type="predicted"/>
<dbReference type="HOGENOM" id="CLU_144271_0_0_1"/>
<feature type="signal peptide" evidence="1">
    <location>
        <begin position="1"/>
        <end position="23"/>
    </location>
</feature>
<name>I2FZT6_USTHO</name>
<feature type="chain" id="PRO_5003658961" evidence="1">
    <location>
        <begin position="24"/>
        <end position="120"/>
    </location>
</feature>